<evidence type="ECO:0000256" key="1">
    <source>
        <dbReference type="SAM" id="MobiDB-lite"/>
    </source>
</evidence>
<accession>G7Z363</accession>
<feature type="compositionally biased region" description="Basic residues" evidence="1">
    <location>
        <begin position="1"/>
        <end position="11"/>
    </location>
</feature>
<organism evidence="2 3">
    <name type="scientific">Azospirillum lipoferum (strain 4B)</name>
    <dbReference type="NCBI Taxonomy" id="862719"/>
    <lineage>
        <taxon>Bacteria</taxon>
        <taxon>Pseudomonadati</taxon>
        <taxon>Pseudomonadota</taxon>
        <taxon>Alphaproteobacteria</taxon>
        <taxon>Rhodospirillales</taxon>
        <taxon>Azospirillaceae</taxon>
        <taxon>Azospirillum</taxon>
    </lineage>
</organism>
<feature type="compositionally biased region" description="Low complexity" evidence="1">
    <location>
        <begin position="55"/>
        <end position="66"/>
    </location>
</feature>
<proteinExistence type="predicted"/>
<sequence>MGLRRQHKAARRTTEAGPTGDTVTDATGRYEKEHPLRTGREGDVPFSSRRAPVEARLSCSSRAASRPKLPTTNPKSRGRNL</sequence>
<evidence type="ECO:0000313" key="3">
    <source>
        <dbReference type="Proteomes" id="UP000005667"/>
    </source>
</evidence>
<feature type="region of interest" description="Disordered" evidence="1">
    <location>
        <begin position="1"/>
        <end position="81"/>
    </location>
</feature>
<dbReference type="AlphaFoldDB" id="G7Z363"/>
<dbReference type="HOGENOM" id="CLU_2566488_0_0_5"/>
<dbReference type="EMBL" id="FQ311868">
    <property type="protein sequence ID" value="CBS85832.1"/>
    <property type="molecule type" value="Genomic_DNA"/>
</dbReference>
<feature type="compositionally biased region" description="Basic and acidic residues" evidence="1">
    <location>
        <begin position="28"/>
        <end position="43"/>
    </location>
</feature>
<dbReference type="KEGG" id="ali:AZOLI_0459"/>
<reference evidence="3" key="1">
    <citation type="journal article" date="2011" name="PLoS Genet.">
        <title>Azospirillum genomes reveal transition of bacteria from aquatic to terrestrial environments.</title>
        <authorList>
            <person name="Wisniewski-Dye F."/>
            <person name="Borziak K."/>
            <person name="Khalsa-Moyers G."/>
            <person name="Alexandre G."/>
            <person name="Sukharnikov L.O."/>
            <person name="Wuichet K."/>
            <person name="Hurst G.B."/>
            <person name="McDonald W.H."/>
            <person name="Robertson J.S."/>
            <person name="Barbe V."/>
            <person name="Calteau A."/>
            <person name="Rouy Z."/>
            <person name="Mangenot S."/>
            <person name="Prigent-Combaret C."/>
            <person name="Normand P."/>
            <person name="Boyer M."/>
            <person name="Siguier P."/>
            <person name="Dessaux Y."/>
            <person name="Elmerich C."/>
            <person name="Condemine G."/>
            <person name="Krishnen G."/>
            <person name="Kennedy I."/>
            <person name="Paterson A.H."/>
            <person name="Gonzalez V."/>
            <person name="Mavingui P."/>
            <person name="Zhulin I.B."/>
        </authorList>
    </citation>
    <scope>NUCLEOTIDE SEQUENCE [LARGE SCALE GENOMIC DNA]</scope>
    <source>
        <strain evidence="3">4B</strain>
    </source>
</reference>
<name>G7Z363_AZOL4</name>
<keyword evidence="3" id="KW-1185">Reference proteome</keyword>
<dbReference type="Proteomes" id="UP000005667">
    <property type="component" value="Chromosome"/>
</dbReference>
<gene>
    <name evidence="2" type="ordered locus">AZOLI_0459</name>
</gene>
<dbReference type="STRING" id="862719.AZOLI_0459"/>
<evidence type="ECO:0000313" key="2">
    <source>
        <dbReference type="EMBL" id="CBS85832.1"/>
    </source>
</evidence>
<protein>
    <submittedName>
        <fullName evidence="2">Uncharacterized protein</fullName>
    </submittedName>
</protein>